<keyword evidence="2" id="KW-1185">Reference proteome</keyword>
<dbReference type="AlphaFoldDB" id="A0AAW0AI69"/>
<gene>
    <name evidence="1" type="ORF">R3P38DRAFT_3209737</name>
</gene>
<comment type="caution">
    <text evidence="1">The sequence shown here is derived from an EMBL/GenBank/DDBJ whole genome shotgun (WGS) entry which is preliminary data.</text>
</comment>
<evidence type="ECO:0000313" key="1">
    <source>
        <dbReference type="EMBL" id="KAK7012447.1"/>
    </source>
</evidence>
<protein>
    <submittedName>
        <fullName evidence="1">Uncharacterized protein</fullName>
    </submittedName>
</protein>
<reference evidence="1 2" key="1">
    <citation type="journal article" date="2024" name="J Genomics">
        <title>Draft genome sequencing and assembly of Favolaschia claudopus CIRM-BRFM 2984 isolated from oak limbs.</title>
        <authorList>
            <person name="Navarro D."/>
            <person name="Drula E."/>
            <person name="Chaduli D."/>
            <person name="Cazenave R."/>
            <person name="Ahrendt S."/>
            <person name="Wang J."/>
            <person name="Lipzen A."/>
            <person name="Daum C."/>
            <person name="Barry K."/>
            <person name="Grigoriev I.V."/>
            <person name="Favel A."/>
            <person name="Rosso M.N."/>
            <person name="Martin F."/>
        </authorList>
    </citation>
    <scope>NUCLEOTIDE SEQUENCE [LARGE SCALE GENOMIC DNA]</scope>
    <source>
        <strain evidence="1 2">CIRM-BRFM 2984</strain>
    </source>
</reference>
<evidence type="ECO:0000313" key="2">
    <source>
        <dbReference type="Proteomes" id="UP001362999"/>
    </source>
</evidence>
<proteinExistence type="predicted"/>
<dbReference type="EMBL" id="JAWWNJ010000065">
    <property type="protein sequence ID" value="KAK7012447.1"/>
    <property type="molecule type" value="Genomic_DNA"/>
</dbReference>
<dbReference type="Proteomes" id="UP001362999">
    <property type="component" value="Unassembled WGS sequence"/>
</dbReference>
<sequence length="160" mass="17102">MGAPCASAKSLRASITGEIHKAQDYIANLIQNDPRHQISQANNTLTTYAQAAKGNIHGHMVSNTDPDAVRRLQITVKSSNIAADHPIHSADSTGIVEAFNNAIADTVKAADSNIITPITARSARRLKSGDLTVVLHSQNDVDSIRNNSKEWLPRFAPGAS</sequence>
<name>A0AAW0AI69_9AGAR</name>
<organism evidence="1 2">
    <name type="scientific">Favolaschia claudopus</name>
    <dbReference type="NCBI Taxonomy" id="2862362"/>
    <lineage>
        <taxon>Eukaryota</taxon>
        <taxon>Fungi</taxon>
        <taxon>Dikarya</taxon>
        <taxon>Basidiomycota</taxon>
        <taxon>Agaricomycotina</taxon>
        <taxon>Agaricomycetes</taxon>
        <taxon>Agaricomycetidae</taxon>
        <taxon>Agaricales</taxon>
        <taxon>Marasmiineae</taxon>
        <taxon>Mycenaceae</taxon>
        <taxon>Favolaschia</taxon>
    </lineage>
</organism>
<accession>A0AAW0AI69</accession>